<dbReference type="AlphaFoldDB" id="A0A8X6WCJ0"/>
<sequence length="213" mass="24635">MVKVPLVAFSNALPDPETRSLSTLLIAFSNYHQRNSWDFFQRNIKSSFLNFDLLVQTRLFLLRNDIFLEFGLEINISGEGPDFWGLLNLEWSLCSKGRRQSPVDIDPNTLLFDPSLRNIQVDKIRTFRYACAPLAGLSRPPKRGVPHSLRNTGSISLSFTQARTVMWVIEEKEKEQQLLHFTVVYEPQCSRRFLPGLEWVQLFVDQHHVGDVE</sequence>
<dbReference type="EMBL" id="BMAU01021402">
    <property type="protein sequence ID" value="GFY32345.1"/>
    <property type="molecule type" value="Genomic_DNA"/>
</dbReference>
<protein>
    <submittedName>
        <fullName evidence="1">Uncharacterized protein</fullName>
    </submittedName>
</protein>
<keyword evidence="2" id="KW-1185">Reference proteome</keyword>
<dbReference type="Gene3D" id="3.10.200.10">
    <property type="entry name" value="Alpha carbonic anhydrase"/>
    <property type="match status" value="1"/>
</dbReference>
<organism evidence="1 2">
    <name type="scientific">Trichonephila clavipes</name>
    <name type="common">Golden silk orbweaver</name>
    <name type="synonym">Nephila clavipes</name>
    <dbReference type="NCBI Taxonomy" id="2585209"/>
    <lineage>
        <taxon>Eukaryota</taxon>
        <taxon>Metazoa</taxon>
        <taxon>Ecdysozoa</taxon>
        <taxon>Arthropoda</taxon>
        <taxon>Chelicerata</taxon>
        <taxon>Arachnida</taxon>
        <taxon>Araneae</taxon>
        <taxon>Araneomorphae</taxon>
        <taxon>Entelegynae</taxon>
        <taxon>Araneoidea</taxon>
        <taxon>Nephilidae</taxon>
        <taxon>Trichonephila</taxon>
    </lineage>
</organism>
<dbReference type="InterPro" id="IPR036398">
    <property type="entry name" value="CA_dom_sf"/>
</dbReference>
<evidence type="ECO:0000313" key="1">
    <source>
        <dbReference type="EMBL" id="GFY32345.1"/>
    </source>
</evidence>
<accession>A0A8X6WCJ0</accession>
<name>A0A8X6WCJ0_TRICX</name>
<dbReference type="Proteomes" id="UP000887159">
    <property type="component" value="Unassembled WGS sequence"/>
</dbReference>
<gene>
    <name evidence="1" type="ORF">TNCV_3558531</name>
</gene>
<dbReference type="SUPFAM" id="SSF51069">
    <property type="entry name" value="Carbonic anhydrase"/>
    <property type="match status" value="1"/>
</dbReference>
<proteinExistence type="predicted"/>
<reference evidence="1" key="1">
    <citation type="submission" date="2020-08" db="EMBL/GenBank/DDBJ databases">
        <title>Multicomponent nature underlies the extraordinary mechanical properties of spider dragline silk.</title>
        <authorList>
            <person name="Kono N."/>
            <person name="Nakamura H."/>
            <person name="Mori M."/>
            <person name="Yoshida Y."/>
            <person name="Ohtoshi R."/>
            <person name="Malay A.D."/>
            <person name="Moran D.A.P."/>
            <person name="Tomita M."/>
            <person name="Numata K."/>
            <person name="Arakawa K."/>
        </authorList>
    </citation>
    <scope>NUCLEOTIDE SEQUENCE</scope>
</reference>
<evidence type="ECO:0000313" key="2">
    <source>
        <dbReference type="Proteomes" id="UP000887159"/>
    </source>
</evidence>
<comment type="caution">
    <text evidence="1">The sequence shown here is derived from an EMBL/GenBank/DDBJ whole genome shotgun (WGS) entry which is preliminary data.</text>
</comment>